<feature type="domain" description="Dinitrogenase iron-molybdenum cofactor biosynthesis" evidence="4">
    <location>
        <begin position="122"/>
        <end position="213"/>
    </location>
</feature>
<comment type="similarity">
    <text evidence="1 3">Belongs to the UPF0251 family.</text>
</comment>
<dbReference type="Gene3D" id="3.30.420.130">
    <property type="entry name" value="Dinitrogenase iron-molybdenum cofactor biosynthesis domain"/>
    <property type="match status" value="1"/>
</dbReference>
<dbReference type="HOGENOM" id="CLU_071826_0_0_4"/>
<dbReference type="STRING" id="742823.HMPREF9465_00392"/>
<dbReference type="InterPro" id="IPR002852">
    <property type="entry name" value="UPF0251"/>
</dbReference>
<dbReference type="AlphaFoldDB" id="K1JZJ2"/>
<evidence type="ECO:0000256" key="3">
    <source>
        <dbReference type="HAMAP-Rule" id="MF_00674"/>
    </source>
</evidence>
<dbReference type="Pfam" id="PF02579">
    <property type="entry name" value="Nitro_FeMo-Co"/>
    <property type="match status" value="1"/>
</dbReference>
<dbReference type="PANTHER" id="PTHR37478:SF2">
    <property type="entry name" value="UPF0251 PROTEIN TK0562"/>
    <property type="match status" value="1"/>
</dbReference>
<organism evidence="5 6">
    <name type="scientific">Sutterella wadsworthensis 2_1_59BFAA</name>
    <dbReference type="NCBI Taxonomy" id="742823"/>
    <lineage>
        <taxon>Bacteria</taxon>
        <taxon>Pseudomonadati</taxon>
        <taxon>Pseudomonadota</taxon>
        <taxon>Betaproteobacteria</taxon>
        <taxon>Burkholderiales</taxon>
        <taxon>Sutterellaceae</taxon>
        <taxon>Sutterella</taxon>
    </lineage>
</organism>
<dbReference type="OrthoDB" id="280278at2"/>
<dbReference type="PATRIC" id="fig|742823.3.peg.388"/>
<dbReference type="InterPro" id="IPR036105">
    <property type="entry name" value="DiNase_FeMo-co_biosyn_sf"/>
</dbReference>
<comment type="caution">
    <text evidence="5">The sequence shown here is derived from an EMBL/GenBank/DDBJ whole genome shotgun (WGS) entry which is preliminary data.</text>
</comment>
<evidence type="ECO:0000259" key="4">
    <source>
        <dbReference type="Pfam" id="PF02579"/>
    </source>
</evidence>
<accession>K1JZJ2</accession>
<evidence type="ECO:0000313" key="5">
    <source>
        <dbReference type="EMBL" id="EKB31998.1"/>
    </source>
</evidence>
<sequence length="227" mass="23973">MSRPPRSRIVDMPMRTVYFKPSGKLPASAERVSLKFEELEALRLADLEGLSQSEASSGMGVSRHTFGRVLASARKKVALSLVNNIPLVVTGGTNSCRRESGELLKEHPAMKIAISAEGPTLEDDVDPRFGRAAGFIIYDTETKAVEYIENGAGQTAAQGAGLIAVETVSNAGATVALSGYIGPKAFDALQAIGIGTVQDVDNRTVGEVVRAFEAGELTVILPSNKEA</sequence>
<dbReference type="EMBL" id="ADMG01000013">
    <property type="protein sequence ID" value="EKB31998.1"/>
    <property type="molecule type" value="Genomic_DNA"/>
</dbReference>
<name>K1JZJ2_9BURK</name>
<dbReference type="RefSeq" id="WP_005433614.1">
    <property type="nucleotide sequence ID" value="NZ_JH815513.1"/>
</dbReference>
<protein>
    <recommendedName>
        <fullName evidence="3">UPF0251 protein HMPREF9465_00392</fullName>
    </recommendedName>
</protein>
<evidence type="ECO:0000256" key="2">
    <source>
        <dbReference type="ARBA" id="ARBA00023231"/>
    </source>
</evidence>
<keyword evidence="2" id="KW-0535">Nitrogen fixation</keyword>
<evidence type="ECO:0000256" key="1">
    <source>
        <dbReference type="ARBA" id="ARBA00009350"/>
    </source>
</evidence>
<reference evidence="5 6" key="1">
    <citation type="submission" date="2012-05" db="EMBL/GenBank/DDBJ databases">
        <title>The Genome Sequence of Sutterella wadsworthensis 2_1_59BFAA.</title>
        <authorList>
            <consortium name="The Broad Institute Genome Sequencing Platform"/>
            <person name="Earl A."/>
            <person name="Ward D."/>
            <person name="Feldgarden M."/>
            <person name="Gevers D."/>
            <person name="Daigneault M."/>
            <person name="Strauss J."/>
            <person name="Allen-Vercoe E."/>
            <person name="Walker B."/>
            <person name="Young S.K."/>
            <person name="Zeng Q."/>
            <person name="Gargeya S."/>
            <person name="Fitzgerald M."/>
            <person name="Haas B."/>
            <person name="Abouelleil A."/>
            <person name="Alvarado L."/>
            <person name="Arachchi H.M."/>
            <person name="Berlin A.M."/>
            <person name="Chapman S.B."/>
            <person name="Goldberg J."/>
            <person name="Griggs A."/>
            <person name="Gujja S."/>
            <person name="Hansen M."/>
            <person name="Howarth C."/>
            <person name="Imamovic A."/>
            <person name="Larimer J."/>
            <person name="McCowen C."/>
            <person name="Montmayeur A."/>
            <person name="Murphy C."/>
            <person name="Neiman D."/>
            <person name="Pearson M."/>
            <person name="Priest M."/>
            <person name="Roberts A."/>
            <person name="Saif S."/>
            <person name="Shea T."/>
            <person name="Sisk P."/>
            <person name="Sykes S."/>
            <person name="Wortman J."/>
            <person name="Nusbaum C."/>
            <person name="Birren B."/>
        </authorList>
    </citation>
    <scope>NUCLEOTIDE SEQUENCE [LARGE SCALE GENOMIC DNA]</scope>
    <source>
        <strain evidence="5 6">2_1_59BFAA</strain>
    </source>
</reference>
<dbReference type="InterPro" id="IPR003731">
    <property type="entry name" value="Di-Nase_FeMo-co_biosynth"/>
</dbReference>
<dbReference type="Pfam" id="PF02001">
    <property type="entry name" value="DUF134"/>
    <property type="match status" value="1"/>
</dbReference>
<dbReference type="HAMAP" id="MF_00674">
    <property type="entry name" value="UPF0251"/>
    <property type="match status" value="1"/>
</dbReference>
<dbReference type="Proteomes" id="UP000005835">
    <property type="component" value="Unassembled WGS sequence"/>
</dbReference>
<dbReference type="eggNOG" id="COG1342">
    <property type="taxonomic scope" value="Bacteria"/>
</dbReference>
<keyword evidence="6" id="KW-1185">Reference proteome</keyword>
<proteinExistence type="inferred from homology"/>
<gene>
    <name evidence="5" type="ORF">HMPREF9465_00392</name>
</gene>
<dbReference type="SUPFAM" id="SSF53146">
    <property type="entry name" value="Nitrogenase accessory factor-like"/>
    <property type="match status" value="1"/>
</dbReference>
<dbReference type="eggNOG" id="COG1433">
    <property type="taxonomic scope" value="Bacteria"/>
</dbReference>
<evidence type="ECO:0000313" key="6">
    <source>
        <dbReference type="Proteomes" id="UP000005835"/>
    </source>
</evidence>
<dbReference type="PANTHER" id="PTHR37478">
    <property type="match status" value="1"/>
</dbReference>